<evidence type="ECO:0000313" key="3">
    <source>
        <dbReference type="EMBL" id="TDT82739.1"/>
    </source>
</evidence>
<dbReference type="InterPro" id="IPR018771">
    <property type="entry name" value="PocR_dom"/>
</dbReference>
<name>A0A126QKV4_9BACT</name>
<sequence>MTLKDMIAEEELARLQQDLHDTFGLNADIMDAEGRRLLGNTWGNQLCRAIRDDAKGFGAICAPAGQMFTQLMKKGEPFAEYCDGGMLRVSVPVVVKGEVVGAVGGCGVVPDDEEVDEFTIGMMSDLDEEAIAEKAKTVTAVSEAKVAEIQQYITDRLESLLK</sequence>
<dbReference type="Pfam" id="PF10114">
    <property type="entry name" value="PocR"/>
    <property type="match status" value="1"/>
</dbReference>
<accession>A0A126QKV4</accession>
<dbReference type="OrthoDB" id="5454906at2"/>
<reference evidence="3 5" key="2">
    <citation type="submission" date="2019-03" db="EMBL/GenBank/DDBJ databases">
        <title>Genomic Encyclopedia of Type Strains, Phase IV (KMG-IV): sequencing the most valuable type-strain genomes for metagenomic binning, comparative biology and taxonomic classification.</title>
        <authorList>
            <person name="Goeker M."/>
        </authorList>
    </citation>
    <scope>NUCLEOTIDE SEQUENCE [LARGE SCALE GENOMIC DNA]</scope>
    <source>
        <strain evidence="3 5">DSM 101483</strain>
    </source>
</reference>
<dbReference type="Proteomes" id="UP000055611">
    <property type="component" value="Chromosome"/>
</dbReference>
<dbReference type="EMBL" id="CP014206">
    <property type="protein sequence ID" value="AMK10591.1"/>
    <property type="molecule type" value="Genomic_DNA"/>
</dbReference>
<evidence type="ECO:0000259" key="1">
    <source>
        <dbReference type="Pfam" id="PF10114"/>
    </source>
</evidence>
<gene>
    <name evidence="2" type="ORF">AWY79_05405</name>
    <name evidence="3" type="ORF">EDC59_11651</name>
</gene>
<dbReference type="AlphaFoldDB" id="A0A126QKV4"/>
<reference evidence="2 4" key="1">
    <citation type="journal article" date="2016" name="Front. Microbiol.">
        <title>Genome Sequence of the Piezophilic, Mesophilic Sulfate-Reducing Bacterium Desulfovibrio indicus J2T.</title>
        <authorList>
            <person name="Cao J."/>
            <person name="Maignien L."/>
            <person name="Shao Z."/>
            <person name="Alain K."/>
            <person name="Jebbar M."/>
        </authorList>
    </citation>
    <scope>NUCLEOTIDE SEQUENCE [LARGE SCALE GENOMIC DNA]</scope>
    <source>
        <strain evidence="2 4">J2</strain>
    </source>
</reference>
<dbReference type="Proteomes" id="UP000295506">
    <property type="component" value="Unassembled WGS sequence"/>
</dbReference>
<protein>
    <submittedName>
        <fullName evidence="3">Ligand-binding sensor protein</fullName>
    </submittedName>
    <submittedName>
        <fullName evidence="2">Transcriptional regulator</fullName>
    </submittedName>
</protein>
<organism evidence="3 5">
    <name type="scientific">Pseudodesulfovibrio indicus</name>
    <dbReference type="NCBI Taxonomy" id="1716143"/>
    <lineage>
        <taxon>Bacteria</taxon>
        <taxon>Pseudomonadati</taxon>
        <taxon>Thermodesulfobacteriota</taxon>
        <taxon>Desulfovibrionia</taxon>
        <taxon>Desulfovibrionales</taxon>
        <taxon>Desulfovibrionaceae</taxon>
    </lineage>
</organism>
<dbReference type="RefSeq" id="WP_066801319.1">
    <property type="nucleotide sequence ID" value="NZ_CP014206.1"/>
</dbReference>
<dbReference type="KEGG" id="dej:AWY79_05405"/>
<keyword evidence="4" id="KW-1185">Reference proteome</keyword>
<evidence type="ECO:0000313" key="4">
    <source>
        <dbReference type="Proteomes" id="UP000055611"/>
    </source>
</evidence>
<feature type="domain" description="PocR" evidence="1">
    <location>
        <begin position="5"/>
        <end position="155"/>
    </location>
</feature>
<proteinExistence type="predicted"/>
<evidence type="ECO:0000313" key="2">
    <source>
        <dbReference type="EMBL" id="AMK10591.1"/>
    </source>
</evidence>
<dbReference type="EMBL" id="SOBK01000016">
    <property type="protein sequence ID" value="TDT82739.1"/>
    <property type="molecule type" value="Genomic_DNA"/>
</dbReference>
<evidence type="ECO:0000313" key="5">
    <source>
        <dbReference type="Proteomes" id="UP000295506"/>
    </source>
</evidence>